<proteinExistence type="inferred from homology"/>
<dbReference type="Pfam" id="PF02104">
    <property type="entry name" value="SURF1"/>
    <property type="match status" value="1"/>
</dbReference>
<sequence>MTVPNQSSHADEKALSTGTETHSTEAGEQSRGTSVALIHNWPLSILSLCLMPILLSLGFWQLDRGEEKRQMLADIDTRLAAQPQELNTLHTPQQYVAVRALGYYTDEYFYLDNRIRNGKVGYEILQVFISKGQRWLVNRGWIAAGNDRAQLPDVDYPLAAKVITGFIYPNDDSTGAAEQQPVASAEPGARVQSLENALTDSLNLRNPQWHIRLSADSDSALVTDWRLVNTQPERHRAYALQWFAMATALLILWLLAATDVRGRVFRKRLNRTQ</sequence>
<dbReference type="InterPro" id="IPR045214">
    <property type="entry name" value="Surf1/Surf4"/>
</dbReference>
<dbReference type="Proteomes" id="UP001597264">
    <property type="component" value="Unassembled WGS sequence"/>
</dbReference>
<evidence type="ECO:0000256" key="2">
    <source>
        <dbReference type="ARBA" id="ARBA00007165"/>
    </source>
</evidence>
<dbReference type="InterPro" id="IPR002994">
    <property type="entry name" value="Surf1/Shy1"/>
</dbReference>
<keyword evidence="3 6" id="KW-0812">Transmembrane</keyword>
<dbReference type="PANTHER" id="PTHR23427:SF2">
    <property type="entry name" value="SURFEIT LOCUS PROTEIN 1"/>
    <property type="match status" value="1"/>
</dbReference>
<evidence type="ECO:0000313" key="8">
    <source>
        <dbReference type="EMBL" id="MFD1216708.1"/>
    </source>
</evidence>
<keyword evidence="6" id="KW-1003">Cell membrane</keyword>
<comment type="similarity">
    <text evidence="2 6">Belongs to the SURF1 family.</text>
</comment>
<feature type="compositionally biased region" description="Polar residues" evidence="7">
    <location>
        <begin position="16"/>
        <end position="29"/>
    </location>
</feature>
<name>A0ABW3U763_9GAMM</name>
<accession>A0ABW3U763</accession>
<protein>
    <recommendedName>
        <fullName evidence="6">SURF1-like protein</fullName>
    </recommendedName>
</protein>
<dbReference type="PROSITE" id="PS50895">
    <property type="entry name" value="SURF1"/>
    <property type="match status" value="1"/>
</dbReference>
<evidence type="ECO:0000256" key="3">
    <source>
        <dbReference type="ARBA" id="ARBA00022692"/>
    </source>
</evidence>
<organism evidence="8 9">
    <name type="scientific">Microbulbifer celer</name>
    <dbReference type="NCBI Taxonomy" id="435905"/>
    <lineage>
        <taxon>Bacteria</taxon>
        <taxon>Pseudomonadati</taxon>
        <taxon>Pseudomonadota</taxon>
        <taxon>Gammaproteobacteria</taxon>
        <taxon>Cellvibrionales</taxon>
        <taxon>Microbulbiferaceae</taxon>
        <taxon>Microbulbifer</taxon>
    </lineage>
</organism>
<evidence type="ECO:0000256" key="1">
    <source>
        <dbReference type="ARBA" id="ARBA00004370"/>
    </source>
</evidence>
<keyword evidence="5 6" id="KW-0472">Membrane</keyword>
<reference evidence="9" key="1">
    <citation type="journal article" date="2019" name="Int. J. Syst. Evol. Microbiol.">
        <title>The Global Catalogue of Microorganisms (GCM) 10K type strain sequencing project: providing services to taxonomists for standard genome sequencing and annotation.</title>
        <authorList>
            <consortium name="The Broad Institute Genomics Platform"/>
            <consortium name="The Broad Institute Genome Sequencing Center for Infectious Disease"/>
            <person name="Wu L."/>
            <person name="Ma J."/>
        </authorList>
    </citation>
    <scope>NUCLEOTIDE SEQUENCE [LARGE SCALE GENOMIC DNA]</scope>
    <source>
        <strain evidence="9">CCUG 54356</strain>
    </source>
</reference>
<evidence type="ECO:0000256" key="7">
    <source>
        <dbReference type="SAM" id="MobiDB-lite"/>
    </source>
</evidence>
<keyword evidence="9" id="KW-1185">Reference proteome</keyword>
<evidence type="ECO:0000256" key="5">
    <source>
        <dbReference type="ARBA" id="ARBA00023136"/>
    </source>
</evidence>
<feature type="region of interest" description="Disordered" evidence="7">
    <location>
        <begin position="1"/>
        <end position="29"/>
    </location>
</feature>
<feature type="transmembrane region" description="Helical" evidence="6">
    <location>
        <begin position="41"/>
        <end position="62"/>
    </location>
</feature>
<evidence type="ECO:0000313" key="9">
    <source>
        <dbReference type="Proteomes" id="UP001597264"/>
    </source>
</evidence>
<dbReference type="RefSeq" id="WP_230436779.1">
    <property type="nucleotide sequence ID" value="NZ_CP087715.1"/>
</dbReference>
<evidence type="ECO:0000256" key="6">
    <source>
        <dbReference type="RuleBase" id="RU363076"/>
    </source>
</evidence>
<comment type="caution">
    <text evidence="8">The sequence shown here is derived from an EMBL/GenBank/DDBJ whole genome shotgun (WGS) entry which is preliminary data.</text>
</comment>
<evidence type="ECO:0000256" key="4">
    <source>
        <dbReference type="ARBA" id="ARBA00022989"/>
    </source>
</evidence>
<dbReference type="CDD" id="cd06662">
    <property type="entry name" value="SURF1"/>
    <property type="match status" value="1"/>
</dbReference>
<feature type="transmembrane region" description="Helical" evidence="6">
    <location>
        <begin position="237"/>
        <end position="256"/>
    </location>
</feature>
<gene>
    <name evidence="8" type="ORF">ACFQ2X_08870</name>
</gene>
<keyword evidence="4 6" id="KW-1133">Transmembrane helix</keyword>
<dbReference type="EMBL" id="JBHTLR010000008">
    <property type="protein sequence ID" value="MFD1216708.1"/>
    <property type="molecule type" value="Genomic_DNA"/>
</dbReference>
<dbReference type="PANTHER" id="PTHR23427">
    <property type="entry name" value="SURFEIT LOCUS PROTEIN"/>
    <property type="match status" value="1"/>
</dbReference>
<comment type="subcellular location">
    <subcellularLocation>
        <location evidence="6">Cell membrane</location>
        <topology evidence="6">Multi-pass membrane protein</topology>
    </subcellularLocation>
    <subcellularLocation>
        <location evidence="1">Membrane</location>
    </subcellularLocation>
</comment>